<dbReference type="RefSeq" id="WP_174628467.1">
    <property type="nucleotide sequence ID" value="NZ_CP049074.1"/>
</dbReference>
<gene>
    <name evidence="1" type="ORF">GWK48_00050</name>
</gene>
<evidence type="ECO:0000313" key="1">
    <source>
        <dbReference type="EMBL" id="QKQ98998.1"/>
    </source>
</evidence>
<name>A0A6N0NT18_9CREN</name>
<dbReference type="AlphaFoldDB" id="A0A6N0NT18"/>
<accession>A0A6N0NT18</accession>
<proteinExistence type="predicted"/>
<dbReference type="KEGG" id="mten:GWK48_00050"/>
<organism evidence="1 2">
    <name type="scientific">Metallosphaera tengchongensis</name>
    <dbReference type="NCBI Taxonomy" id="1532350"/>
    <lineage>
        <taxon>Archaea</taxon>
        <taxon>Thermoproteota</taxon>
        <taxon>Thermoprotei</taxon>
        <taxon>Sulfolobales</taxon>
        <taxon>Sulfolobaceae</taxon>
        <taxon>Metallosphaera</taxon>
    </lineage>
</organism>
<sequence>MKSRLKRVYENQAHFLPAMVGFPSWIQVYISHVGAIERENLHGGS</sequence>
<dbReference type="GeneID" id="55640289"/>
<protein>
    <submittedName>
        <fullName evidence="1">Uncharacterized protein</fullName>
    </submittedName>
</protein>
<keyword evidence="2" id="KW-1185">Reference proteome</keyword>
<evidence type="ECO:0000313" key="2">
    <source>
        <dbReference type="Proteomes" id="UP000509301"/>
    </source>
</evidence>
<reference evidence="1 2" key="1">
    <citation type="submission" date="2020-02" db="EMBL/GenBank/DDBJ databases">
        <title>Comparative genome analysis reveals the metabolism and evolution of the thermophilic archaeal genus Metallosphaera.</title>
        <authorList>
            <person name="Jiang C."/>
        </authorList>
    </citation>
    <scope>NUCLEOTIDE SEQUENCE [LARGE SCALE GENOMIC DNA]</scope>
    <source>
        <strain evidence="1 2">Ric-A</strain>
    </source>
</reference>
<dbReference type="Proteomes" id="UP000509301">
    <property type="component" value="Chromosome"/>
</dbReference>
<dbReference type="EMBL" id="CP049074">
    <property type="protein sequence ID" value="QKQ98998.1"/>
    <property type="molecule type" value="Genomic_DNA"/>
</dbReference>